<dbReference type="InterPro" id="IPR000873">
    <property type="entry name" value="AMP-dep_synth/lig_dom"/>
</dbReference>
<keyword evidence="4 7" id="KW-0436">Ligase</keyword>
<feature type="region of interest" description="Disordered" evidence="5">
    <location>
        <begin position="670"/>
        <end position="693"/>
    </location>
</feature>
<dbReference type="PROSITE" id="PS00012">
    <property type="entry name" value="PHOSPHOPANTETHEINE"/>
    <property type="match status" value="1"/>
</dbReference>
<feature type="region of interest" description="Disordered" evidence="5">
    <location>
        <begin position="561"/>
        <end position="583"/>
    </location>
</feature>
<name>A0ABP5GTY9_9ACTN</name>
<keyword evidence="2" id="KW-0596">Phosphopantetheine</keyword>
<protein>
    <submittedName>
        <fullName evidence="7">Fatty acyl-AMP ligase</fullName>
    </submittedName>
</protein>
<dbReference type="InterPro" id="IPR020806">
    <property type="entry name" value="PKS_PP-bd"/>
</dbReference>
<evidence type="ECO:0000256" key="3">
    <source>
        <dbReference type="ARBA" id="ARBA00022553"/>
    </source>
</evidence>
<dbReference type="Pfam" id="PF00501">
    <property type="entry name" value="AMP-binding"/>
    <property type="match status" value="1"/>
</dbReference>
<evidence type="ECO:0000256" key="2">
    <source>
        <dbReference type="ARBA" id="ARBA00022450"/>
    </source>
</evidence>
<proteinExistence type="inferred from homology"/>
<dbReference type="PROSITE" id="PS50075">
    <property type="entry name" value="CARRIER"/>
    <property type="match status" value="1"/>
</dbReference>
<dbReference type="InterPro" id="IPR009081">
    <property type="entry name" value="PP-bd_ACP"/>
</dbReference>
<dbReference type="InterPro" id="IPR040097">
    <property type="entry name" value="FAAL/FAAC"/>
</dbReference>
<evidence type="ECO:0000313" key="7">
    <source>
        <dbReference type="EMBL" id="GAA2055068.1"/>
    </source>
</evidence>
<dbReference type="EMBL" id="BAAAQN010000060">
    <property type="protein sequence ID" value="GAA2055068.1"/>
    <property type="molecule type" value="Genomic_DNA"/>
</dbReference>
<dbReference type="Gene3D" id="3.30.300.30">
    <property type="match status" value="1"/>
</dbReference>
<sequence length="693" mass="74045">MVVGGEGTRRVQYGELDRDARRMAGWLGDRYGVGERVLVQQRDARLFAVSLLGSLYAGLTAVPAPALGGAANVERRVLALGRDAAVCAVLTGAEDAGEASKVLALGGYGHVDCVAVDTLLEQGHTPDAGDWRPPAVHGHDPALLQYTSGSTQVPRGVVIQHRHLLANQAAIRRALGTGPDSVFGGWLPLHHDMGLIGQLLHPLFLGATAVVMTPEAFVRDPGRWPRMVAEHGVQVSGAPNFGYQLVVDRVRDRDLAGLDLSGWEIAVNGGEPVRASTMRAFQDRFGRHGLRPGALRSAYGLAEATLMVSVSGPGGAQATLDVDRGELERGRVRPAAPGKAKRGLSSVGPVRDLQVRIVDPEAEQPVEDGAVGEVWLRGPSIGADYWRRPPGTTGTFHGTVDAGGADWLRTGDLGLLHDGELYVTGRLSELIIVAGRNLHPLDVERSVQRVSAAFGAGVAFAVEPEEEPEQIVVVQEVRAVGRRRGEASPNFAQLATAIRERVAEDFAVRTGGVVLVRPGTVRRTTSGKLERIAVRNLFLGGRIEALYELVDPPVQALVRARAKGPRRGSAMRAPAHRSEDTMLTPGVPRERREAALRTWLGTRLGRHLRHPAIAHDAVLFELGLDSVAALGLCGDIEARFGLPVAATVAFDHPTIGDLAAYLADRLEAAGPDPGTRYRAAVDHEPAYDERNRP</sequence>
<gene>
    <name evidence="7" type="ORF">GCM10009839_74440</name>
</gene>
<comment type="caution">
    <text evidence="7">The sequence shown here is derived from an EMBL/GenBank/DDBJ whole genome shotgun (WGS) entry which is preliminary data.</text>
</comment>
<evidence type="ECO:0000256" key="1">
    <source>
        <dbReference type="ARBA" id="ARBA00006432"/>
    </source>
</evidence>
<feature type="compositionally biased region" description="Basic and acidic residues" evidence="5">
    <location>
        <begin position="679"/>
        <end position="693"/>
    </location>
</feature>
<evidence type="ECO:0000256" key="4">
    <source>
        <dbReference type="ARBA" id="ARBA00022598"/>
    </source>
</evidence>
<keyword evidence="8" id="KW-1185">Reference proteome</keyword>
<dbReference type="Gene3D" id="1.10.1200.10">
    <property type="entry name" value="ACP-like"/>
    <property type="match status" value="1"/>
</dbReference>
<dbReference type="SUPFAM" id="SSF56801">
    <property type="entry name" value="Acetyl-CoA synthetase-like"/>
    <property type="match status" value="1"/>
</dbReference>
<dbReference type="PANTHER" id="PTHR22754">
    <property type="entry name" value="DISCO-INTERACTING PROTEIN 2 DIP2 -RELATED"/>
    <property type="match status" value="1"/>
</dbReference>
<dbReference type="GO" id="GO:0016874">
    <property type="term" value="F:ligase activity"/>
    <property type="evidence" value="ECO:0007669"/>
    <property type="project" value="UniProtKB-KW"/>
</dbReference>
<organism evidence="7 8">
    <name type="scientific">Catenulispora yoronensis</name>
    <dbReference type="NCBI Taxonomy" id="450799"/>
    <lineage>
        <taxon>Bacteria</taxon>
        <taxon>Bacillati</taxon>
        <taxon>Actinomycetota</taxon>
        <taxon>Actinomycetes</taxon>
        <taxon>Catenulisporales</taxon>
        <taxon>Catenulisporaceae</taxon>
        <taxon>Catenulispora</taxon>
    </lineage>
</organism>
<accession>A0ABP5GTY9</accession>
<keyword evidence="3" id="KW-0597">Phosphoprotein</keyword>
<dbReference type="InterPro" id="IPR045851">
    <property type="entry name" value="AMP-bd_C_sf"/>
</dbReference>
<dbReference type="InterPro" id="IPR042099">
    <property type="entry name" value="ANL_N_sf"/>
</dbReference>
<feature type="domain" description="Carrier" evidence="6">
    <location>
        <begin position="586"/>
        <end position="666"/>
    </location>
</feature>
<dbReference type="CDD" id="cd05931">
    <property type="entry name" value="FAAL"/>
    <property type="match status" value="1"/>
</dbReference>
<evidence type="ECO:0000256" key="5">
    <source>
        <dbReference type="SAM" id="MobiDB-lite"/>
    </source>
</evidence>
<dbReference type="Proteomes" id="UP001500751">
    <property type="component" value="Unassembled WGS sequence"/>
</dbReference>
<dbReference type="SMART" id="SM00823">
    <property type="entry name" value="PKS_PP"/>
    <property type="match status" value="1"/>
</dbReference>
<dbReference type="PANTHER" id="PTHR22754:SF32">
    <property type="entry name" value="DISCO-INTERACTING PROTEIN 2"/>
    <property type="match status" value="1"/>
</dbReference>
<dbReference type="Pfam" id="PF00550">
    <property type="entry name" value="PP-binding"/>
    <property type="match status" value="1"/>
</dbReference>
<evidence type="ECO:0000259" key="6">
    <source>
        <dbReference type="PROSITE" id="PS50075"/>
    </source>
</evidence>
<dbReference type="SMART" id="SM01294">
    <property type="entry name" value="PKS_PP_betabranch"/>
    <property type="match status" value="1"/>
</dbReference>
<reference evidence="8" key="1">
    <citation type="journal article" date="2019" name="Int. J. Syst. Evol. Microbiol.">
        <title>The Global Catalogue of Microorganisms (GCM) 10K type strain sequencing project: providing services to taxonomists for standard genome sequencing and annotation.</title>
        <authorList>
            <consortium name="The Broad Institute Genomics Platform"/>
            <consortium name="The Broad Institute Genome Sequencing Center for Infectious Disease"/>
            <person name="Wu L."/>
            <person name="Ma J."/>
        </authorList>
    </citation>
    <scope>NUCLEOTIDE SEQUENCE [LARGE SCALE GENOMIC DNA]</scope>
    <source>
        <strain evidence="8">JCM 16014</strain>
    </source>
</reference>
<comment type="similarity">
    <text evidence="1">Belongs to the ATP-dependent AMP-binding enzyme family.</text>
</comment>
<dbReference type="SUPFAM" id="SSF47336">
    <property type="entry name" value="ACP-like"/>
    <property type="match status" value="1"/>
</dbReference>
<dbReference type="InterPro" id="IPR036736">
    <property type="entry name" value="ACP-like_sf"/>
</dbReference>
<dbReference type="Gene3D" id="3.40.50.12780">
    <property type="entry name" value="N-terminal domain of ligase-like"/>
    <property type="match status" value="1"/>
</dbReference>
<evidence type="ECO:0000313" key="8">
    <source>
        <dbReference type="Proteomes" id="UP001500751"/>
    </source>
</evidence>
<dbReference type="InterPro" id="IPR006162">
    <property type="entry name" value="Ppantetheine_attach_site"/>
</dbReference>